<dbReference type="InterPro" id="IPR003439">
    <property type="entry name" value="ABC_transporter-like_ATP-bd"/>
</dbReference>
<dbReference type="Gene3D" id="3.40.50.300">
    <property type="entry name" value="P-loop containing nucleotide triphosphate hydrolases"/>
    <property type="match status" value="1"/>
</dbReference>
<evidence type="ECO:0000256" key="4">
    <source>
        <dbReference type="ARBA" id="ARBA00022692"/>
    </source>
</evidence>
<dbReference type="InterPro" id="IPR036640">
    <property type="entry name" value="ABC1_TM_sf"/>
</dbReference>
<keyword evidence="2" id="KW-0813">Transport</keyword>
<dbReference type="GO" id="GO:0005886">
    <property type="term" value="C:plasma membrane"/>
    <property type="evidence" value="ECO:0007669"/>
    <property type="project" value="UniProtKB-SubCell"/>
</dbReference>
<dbReference type="InterPro" id="IPR011527">
    <property type="entry name" value="ABC1_TM_dom"/>
</dbReference>
<dbReference type="InterPro" id="IPR027417">
    <property type="entry name" value="P-loop_NTPase"/>
</dbReference>
<dbReference type="SUPFAM" id="SSF52540">
    <property type="entry name" value="P-loop containing nucleoside triphosphate hydrolases"/>
    <property type="match status" value="1"/>
</dbReference>
<dbReference type="EMBL" id="JAOCEK010000010">
    <property type="protein sequence ID" value="MDH1335153.1"/>
    <property type="molecule type" value="Genomic_DNA"/>
</dbReference>
<evidence type="ECO:0000256" key="3">
    <source>
        <dbReference type="ARBA" id="ARBA00022475"/>
    </source>
</evidence>
<keyword evidence="7" id="KW-1278">Translocase</keyword>
<dbReference type="InterPro" id="IPR017871">
    <property type="entry name" value="ABC_transporter-like_CS"/>
</dbReference>
<feature type="transmembrane region" description="Helical" evidence="11">
    <location>
        <begin position="161"/>
        <end position="179"/>
    </location>
</feature>
<dbReference type="SMART" id="SM00382">
    <property type="entry name" value="AAA"/>
    <property type="match status" value="1"/>
</dbReference>
<dbReference type="GO" id="GO:0005524">
    <property type="term" value="F:ATP binding"/>
    <property type="evidence" value="ECO:0007669"/>
    <property type="project" value="UniProtKB-KW"/>
</dbReference>
<evidence type="ECO:0000256" key="9">
    <source>
        <dbReference type="ARBA" id="ARBA00023055"/>
    </source>
</evidence>
<dbReference type="InterPro" id="IPR039421">
    <property type="entry name" value="Type_1_exporter"/>
</dbReference>
<dbReference type="SUPFAM" id="SSF90123">
    <property type="entry name" value="ABC transporter transmembrane region"/>
    <property type="match status" value="1"/>
</dbReference>
<dbReference type="Pfam" id="PF00664">
    <property type="entry name" value="ABC_membrane"/>
    <property type="match status" value="1"/>
</dbReference>
<keyword evidence="10 11" id="KW-0472">Membrane</keyword>
<dbReference type="Proteomes" id="UP001161065">
    <property type="component" value="Unassembled WGS sequence"/>
</dbReference>
<comment type="caution">
    <text evidence="14">The sequence shown here is derived from an EMBL/GenBank/DDBJ whole genome shotgun (WGS) entry which is preliminary data.</text>
</comment>
<accession>A0AA42Q5I6</accession>
<feature type="transmembrane region" description="Helical" evidence="11">
    <location>
        <begin position="57"/>
        <end position="75"/>
    </location>
</feature>
<dbReference type="Pfam" id="PF00005">
    <property type="entry name" value="ABC_tran"/>
    <property type="match status" value="1"/>
</dbReference>
<feature type="transmembrane region" description="Helical" evidence="11">
    <location>
        <begin position="26"/>
        <end position="45"/>
    </location>
</feature>
<evidence type="ECO:0000256" key="5">
    <source>
        <dbReference type="ARBA" id="ARBA00022741"/>
    </source>
</evidence>
<evidence type="ECO:0000259" key="12">
    <source>
        <dbReference type="PROSITE" id="PS50893"/>
    </source>
</evidence>
<dbReference type="PROSITE" id="PS00211">
    <property type="entry name" value="ABC_TRANSPORTER_1"/>
    <property type="match status" value="1"/>
</dbReference>
<evidence type="ECO:0000313" key="15">
    <source>
        <dbReference type="Proteomes" id="UP001161065"/>
    </source>
</evidence>
<dbReference type="AlphaFoldDB" id="A0AA42Q5I6"/>
<evidence type="ECO:0000256" key="10">
    <source>
        <dbReference type="ARBA" id="ARBA00023136"/>
    </source>
</evidence>
<name>A0AA42Q5I6_9BURK</name>
<feature type="domain" description="ABC transmembrane type-1" evidence="13">
    <location>
        <begin position="27"/>
        <end position="296"/>
    </location>
</feature>
<evidence type="ECO:0000256" key="7">
    <source>
        <dbReference type="ARBA" id="ARBA00022967"/>
    </source>
</evidence>
<protein>
    <submittedName>
        <fullName evidence="14">ABC transporter ATP-binding protein/permease</fullName>
    </submittedName>
</protein>
<evidence type="ECO:0000256" key="8">
    <source>
        <dbReference type="ARBA" id="ARBA00022989"/>
    </source>
</evidence>
<dbReference type="PROSITE" id="PS50929">
    <property type="entry name" value="ABC_TM1F"/>
    <property type="match status" value="1"/>
</dbReference>
<dbReference type="PROSITE" id="PS50893">
    <property type="entry name" value="ABC_TRANSPORTER_2"/>
    <property type="match status" value="1"/>
</dbReference>
<keyword evidence="6 14" id="KW-0067">ATP-binding</keyword>
<feature type="transmembrane region" description="Helical" evidence="11">
    <location>
        <begin position="132"/>
        <end position="155"/>
    </location>
</feature>
<dbReference type="FunFam" id="3.40.50.300:FF:000221">
    <property type="entry name" value="Multidrug ABC transporter ATP-binding protein"/>
    <property type="match status" value="1"/>
</dbReference>
<dbReference type="RefSeq" id="WP_280008426.1">
    <property type="nucleotide sequence ID" value="NZ_JAOCEK010000010.1"/>
</dbReference>
<keyword evidence="5" id="KW-0547">Nucleotide-binding</keyword>
<feature type="domain" description="ABC transporter" evidence="12">
    <location>
        <begin position="335"/>
        <end position="570"/>
    </location>
</feature>
<keyword evidence="4 11" id="KW-0812">Transmembrane</keyword>
<reference evidence="14" key="1">
    <citation type="submission" date="2022-09" db="EMBL/GenBank/DDBJ databases">
        <title>Intensive care unit water sources are persistently colonized with multi-drug resistant bacteria and are the site of extensive horizontal gene transfer of antibiotic resistance genes.</title>
        <authorList>
            <person name="Diorio-Toth L."/>
        </authorList>
    </citation>
    <scope>NUCLEOTIDE SEQUENCE</scope>
    <source>
        <strain evidence="14">GD03832</strain>
    </source>
</reference>
<dbReference type="PANTHER" id="PTHR24221">
    <property type="entry name" value="ATP-BINDING CASSETTE SUB-FAMILY B"/>
    <property type="match status" value="1"/>
</dbReference>
<proteinExistence type="predicted"/>
<feature type="transmembrane region" description="Helical" evidence="11">
    <location>
        <begin position="278"/>
        <end position="302"/>
    </location>
</feature>
<keyword evidence="9" id="KW-0445">Lipid transport</keyword>
<dbReference type="GO" id="GO:0016887">
    <property type="term" value="F:ATP hydrolysis activity"/>
    <property type="evidence" value="ECO:0007669"/>
    <property type="project" value="InterPro"/>
</dbReference>
<evidence type="ECO:0000256" key="6">
    <source>
        <dbReference type="ARBA" id="ARBA00022840"/>
    </source>
</evidence>
<dbReference type="GO" id="GO:0034040">
    <property type="term" value="F:ATPase-coupled lipid transmembrane transporter activity"/>
    <property type="evidence" value="ECO:0007669"/>
    <property type="project" value="TreeGrafter"/>
</dbReference>
<keyword evidence="8 11" id="KW-1133">Transmembrane helix</keyword>
<feature type="transmembrane region" description="Helical" evidence="11">
    <location>
        <begin position="245"/>
        <end position="266"/>
    </location>
</feature>
<dbReference type="Gene3D" id="1.20.1560.10">
    <property type="entry name" value="ABC transporter type 1, transmembrane domain"/>
    <property type="match status" value="1"/>
</dbReference>
<organism evidence="14 15">
    <name type="scientific">Comamonas thiooxydans</name>
    <dbReference type="NCBI Taxonomy" id="363952"/>
    <lineage>
        <taxon>Bacteria</taxon>
        <taxon>Pseudomonadati</taxon>
        <taxon>Pseudomonadota</taxon>
        <taxon>Betaproteobacteria</taxon>
        <taxon>Burkholderiales</taxon>
        <taxon>Comamonadaceae</taxon>
        <taxon>Comamonas</taxon>
    </lineage>
</organism>
<keyword evidence="3" id="KW-1003">Cell membrane</keyword>
<dbReference type="CDD" id="cd07346">
    <property type="entry name" value="ABC_6TM_exporters"/>
    <property type="match status" value="1"/>
</dbReference>
<dbReference type="PANTHER" id="PTHR24221:SF397">
    <property type="entry name" value="ABC TRANSPORTER, ATP-BINDING TRANSMEMBRANE PROTEIN"/>
    <property type="match status" value="1"/>
</dbReference>
<evidence type="ECO:0000256" key="1">
    <source>
        <dbReference type="ARBA" id="ARBA00004651"/>
    </source>
</evidence>
<sequence>MIAELVQAGMRLSGQRDPRLERGLRWAVVEGVFAAAPYPVLYVLLQRVFTGGATTGVALGCGVAMLACMLLRIVAARRAMPLVFAGCYAMMGEARLRIADHLRKLPMGWFGRQRDGDLGARLTSDLELIEHLWSHFLGVFVSGLAMPVFLLAYLMWVDWRLGLLVAATLPLALLILIYTQRMAAQPGERVMAASSAAQAELLEYVQGIAVIRGFGRFGQAWHRLEAVLDEQHAAVLAIESKPAPWMAGFGFVLEAGFVIVVLAGVWRLIEGTLSPQVLLLFLVLALPVYRQLFDVGLSTMLLRFARRALTRIEVLLAQPALTEPSEPCEPHGRDIVFEDVCFAYEADAPAALNDVSCVIPAKALTAVVGPSGAGKSTLVHLIARLWDVNAGAIRIGGVDLRAIGTQNLHRHVAMVFQDVVLFSGSVLENLRIGCPEATREEAMAAARRAKAHDFIEALPEGYDTMLEEGGASLSGGERQRISIARALLKNAPILLLDEATASIDPSAEAEIQEAITELAKDRTVVAIAHRLNSVRHADRILVFDQGKLVEQGRHGELLVSGGVYARLWSVQQQARDWQLFSVKRPVD</sequence>
<dbReference type="GO" id="GO:0140359">
    <property type="term" value="F:ABC-type transporter activity"/>
    <property type="evidence" value="ECO:0007669"/>
    <property type="project" value="InterPro"/>
</dbReference>
<evidence type="ECO:0000256" key="11">
    <source>
        <dbReference type="SAM" id="Phobius"/>
    </source>
</evidence>
<gene>
    <name evidence="14" type="ORF">N5D63_13490</name>
</gene>
<evidence type="ECO:0000259" key="13">
    <source>
        <dbReference type="PROSITE" id="PS50929"/>
    </source>
</evidence>
<evidence type="ECO:0000313" key="14">
    <source>
        <dbReference type="EMBL" id="MDH1335153.1"/>
    </source>
</evidence>
<dbReference type="InterPro" id="IPR003593">
    <property type="entry name" value="AAA+_ATPase"/>
</dbReference>
<comment type="subcellular location">
    <subcellularLocation>
        <location evidence="1">Cell membrane</location>
        <topology evidence="1">Multi-pass membrane protein</topology>
    </subcellularLocation>
</comment>
<evidence type="ECO:0000256" key="2">
    <source>
        <dbReference type="ARBA" id="ARBA00022448"/>
    </source>
</evidence>